<dbReference type="EMBL" id="FOZU01000004">
    <property type="protein sequence ID" value="SFS52170.1"/>
    <property type="molecule type" value="Genomic_DNA"/>
</dbReference>
<accession>A0A1I6QIN6</accession>
<proteinExistence type="predicted"/>
<gene>
    <name evidence="1" type="ORF">SAMN05444586_100468</name>
</gene>
<evidence type="ECO:0000313" key="1">
    <source>
        <dbReference type="EMBL" id="SFS52170.1"/>
    </source>
</evidence>
<sequence length="82" mass="9568">MSNLVEAIKIWDKEFSSENKFPEDKNFISKEAWVHGYVFGKFSEYIPVSEKAKILVQNKNLESIYRLEFNNGQIHGQKGDLD</sequence>
<name>A0A1I6QIN6_9GAMM</name>
<protein>
    <submittedName>
        <fullName evidence="1">Uncharacterized protein</fullName>
    </submittedName>
</protein>
<keyword evidence="2" id="KW-1185">Reference proteome</keyword>
<organism evidence="1 2">
    <name type="scientific">Acinetobacter bohemicus</name>
    <dbReference type="NCBI Taxonomy" id="1435036"/>
    <lineage>
        <taxon>Bacteria</taxon>
        <taxon>Pseudomonadati</taxon>
        <taxon>Pseudomonadota</taxon>
        <taxon>Gammaproteobacteria</taxon>
        <taxon>Moraxellales</taxon>
        <taxon>Moraxellaceae</taxon>
        <taxon>Acinetobacter</taxon>
    </lineage>
</organism>
<dbReference type="AlphaFoldDB" id="A0A1I6QIN6"/>
<reference evidence="2" key="1">
    <citation type="submission" date="2016-10" db="EMBL/GenBank/DDBJ databases">
        <authorList>
            <person name="Varghese N."/>
            <person name="Submissions S."/>
        </authorList>
    </citation>
    <scope>NUCLEOTIDE SEQUENCE [LARGE SCALE GENOMIC DNA]</scope>
    <source>
        <strain evidence="2">ANC 5076</strain>
    </source>
</reference>
<evidence type="ECO:0000313" key="2">
    <source>
        <dbReference type="Proteomes" id="UP000182827"/>
    </source>
</evidence>
<dbReference type="RefSeq" id="WP_074944322.1">
    <property type="nucleotide sequence ID" value="NZ_FOZU01000004.1"/>
</dbReference>
<dbReference type="Proteomes" id="UP000182827">
    <property type="component" value="Unassembled WGS sequence"/>
</dbReference>